<dbReference type="STRING" id="322710.Avin_51880"/>
<dbReference type="GO" id="GO:0005524">
    <property type="term" value="F:ATP binding"/>
    <property type="evidence" value="ECO:0007669"/>
    <property type="project" value="UniProtKB-KW"/>
</dbReference>
<dbReference type="InterPro" id="IPR047187">
    <property type="entry name" value="SF1_C_Upf1"/>
</dbReference>
<keyword evidence="3" id="KW-0378">Hydrolase</keyword>
<dbReference type="CDD" id="cd18808">
    <property type="entry name" value="SF1_C_Upf1"/>
    <property type="match status" value="1"/>
</dbReference>
<dbReference type="Pfam" id="PF13087">
    <property type="entry name" value="AAA_12"/>
    <property type="match status" value="1"/>
</dbReference>
<evidence type="ECO:0000256" key="2">
    <source>
        <dbReference type="ARBA" id="ARBA00022741"/>
    </source>
</evidence>
<dbReference type="Pfam" id="PF13086">
    <property type="entry name" value="AAA_11"/>
    <property type="match status" value="2"/>
</dbReference>
<evidence type="ECO:0000256" key="1">
    <source>
        <dbReference type="ARBA" id="ARBA00007913"/>
    </source>
</evidence>
<dbReference type="InterPro" id="IPR041679">
    <property type="entry name" value="DNA2/NAM7-like_C"/>
</dbReference>
<dbReference type="GeneID" id="88188004"/>
<dbReference type="OrthoDB" id="9757917at2"/>
<dbReference type="Proteomes" id="UP000002424">
    <property type="component" value="Chromosome"/>
</dbReference>
<dbReference type="AlphaFoldDB" id="C1DMI6"/>
<feature type="domain" description="Protein kinase" evidence="6">
    <location>
        <begin position="1"/>
        <end position="330"/>
    </location>
</feature>
<dbReference type="PROSITE" id="PS50011">
    <property type="entry name" value="PROTEIN_KINASE_DOM"/>
    <property type="match status" value="1"/>
</dbReference>
<gene>
    <name evidence="7" type="ordered locus">Avin_51880</name>
</gene>
<dbReference type="EnsemblBacteria" id="ACO81263">
    <property type="protein sequence ID" value="ACO81263"/>
    <property type="gene ID" value="Avin_51880"/>
</dbReference>
<evidence type="ECO:0000256" key="5">
    <source>
        <dbReference type="ARBA" id="ARBA00022840"/>
    </source>
</evidence>
<keyword evidence="4 7" id="KW-0347">Helicase</keyword>
<evidence type="ECO:0000256" key="3">
    <source>
        <dbReference type="ARBA" id="ARBA00022801"/>
    </source>
</evidence>
<dbReference type="EMBL" id="CP001157">
    <property type="protein sequence ID" value="ACO81263.1"/>
    <property type="molecule type" value="Genomic_DNA"/>
</dbReference>
<evidence type="ECO:0000313" key="8">
    <source>
        <dbReference type="Proteomes" id="UP000002424"/>
    </source>
</evidence>
<accession>C1DMI6</accession>
<protein>
    <submittedName>
        <fullName evidence="7">Superfamily I DNA and RNA helicases and helicase subunits-related protein</fullName>
    </submittedName>
</protein>
<dbReference type="InterPro" id="IPR050534">
    <property type="entry name" value="Coronavir_polyprotein_1ab"/>
</dbReference>
<comment type="similarity">
    <text evidence="1">Belongs to the DNA2/NAM7 helicase family.</text>
</comment>
<dbReference type="eggNOG" id="COG0470">
    <property type="taxonomic scope" value="Bacteria"/>
</dbReference>
<dbReference type="KEGG" id="avn:Avin_51880"/>
<dbReference type="GO" id="GO:0004672">
    <property type="term" value="F:protein kinase activity"/>
    <property type="evidence" value="ECO:0007669"/>
    <property type="project" value="InterPro"/>
</dbReference>
<keyword evidence="2" id="KW-0547">Nucleotide-binding</keyword>
<dbReference type="PANTHER" id="PTHR43788:SF8">
    <property type="entry name" value="DNA-BINDING PROTEIN SMUBP-2"/>
    <property type="match status" value="1"/>
</dbReference>
<dbReference type="Gene3D" id="3.40.50.300">
    <property type="entry name" value="P-loop containing nucleotide triphosphate hydrolases"/>
    <property type="match status" value="2"/>
</dbReference>
<dbReference type="Gene3D" id="1.10.510.10">
    <property type="entry name" value="Transferase(Phosphotransferase) domain 1"/>
    <property type="match status" value="1"/>
</dbReference>
<evidence type="ECO:0000259" key="6">
    <source>
        <dbReference type="PROSITE" id="PS50011"/>
    </source>
</evidence>
<evidence type="ECO:0000313" key="7">
    <source>
        <dbReference type="EMBL" id="ACO81263.1"/>
    </source>
</evidence>
<dbReference type="HOGENOM" id="CLU_271802_0_0_6"/>
<dbReference type="GO" id="GO:0016787">
    <property type="term" value="F:hydrolase activity"/>
    <property type="evidence" value="ECO:0007669"/>
    <property type="project" value="UniProtKB-KW"/>
</dbReference>
<evidence type="ECO:0000256" key="4">
    <source>
        <dbReference type="ARBA" id="ARBA00022806"/>
    </source>
</evidence>
<keyword evidence="8" id="KW-1185">Reference proteome</keyword>
<dbReference type="SUPFAM" id="SSF52540">
    <property type="entry name" value="P-loop containing nucleoside triphosphate hydrolases"/>
    <property type="match status" value="1"/>
</dbReference>
<dbReference type="SUPFAM" id="SSF56112">
    <property type="entry name" value="Protein kinase-like (PK-like)"/>
    <property type="match status" value="1"/>
</dbReference>
<keyword evidence="5" id="KW-0067">ATP-binding</keyword>
<dbReference type="InterPro" id="IPR041677">
    <property type="entry name" value="DNA2/NAM7_AAA_11"/>
</dbReference>
<dbReference type="RefSeq" id="WP_012703616.1">
    <property type="nucleotide sequence ID" value="NC_012560.1"/>
</dbReference>
<reference evidence="7 8" key="1">
    <citation type="journal article" date="2009" name="J. Bacteriol.">
        <title>Genome sequence of Azotobacter vinelandii, an obligate aerobe specialized to support diverse anaerobic metabolic processes.</title>
        <authorList>
            <person name="Setubal J.C."/>
            <person name="dos Santos P."/>
            <person name="Goldman B.S."/>
            <person name="Ertesvag H."/>
            <person name="Espin G."/>
            <person name="Rubio L.M."/>
            <person name="Valla S."/>
            <person name="Almeida N.F."/>
            <person name="Balasubramanian D."/>
            <person name="Cromes L."/>
            <person name="Curatti L."/>
            <person name="Du Z."/>
            <person name="Godsy E."/>
            <person name="Goodner B."/>
            <person name="Hellner-Burris K."/>
            <person name="Hernandez J.A."/>
            <person name="Houmiel K."/>
            <person name="Imperial J."/>
            <person name="Kennedy C."/>
            <person name="Larson T.J."/>
            <person name="Latreille P."/>
            <person name="Ligon L.S."/>
            <person name="Lu J."/>
            <person name="Maerk M."/>
            <person name="Miller N.M."/>
            <person name="Norton S."/>
            <person name="O'Carroll I.P."/>
            <person name="Paulsen I."/>
            <person name="Raulfs E.C."/>
            <person name="Roemer R."/>
            <person name="Rosser J."/>
            <person name="Segura D."/>
            <person name="Slater S."/>
            <person name="Stricklin S.L."/>
            <person name="Studholme D.J."/>
            <person name="Sun J."/>
            <person name="Viana C.J."/>
            <person name="Wallin E."/>
            <person name="Wang B."/>
            <person name="Wheeler C."/>
            <person name="Zhu H."/>
            <person name="Dean D.R."/>
            <person name="Dixon R."/>
            <person name="Wood D."/>
        </authorList>
    </citation>
    <scope>NUCLEOTIDE SEQUENCE [LARGE SCALE GENOMIC DNA]</scope>
    <source>
        <strain evidence="8">DJ / ATCC BAA-1303</strain>
    </source>
</reference>
<proteinExistence type="inferred from homology"/>
<dbReference type="InterPro" id="IPR011009">
    <property type="entry name" value="Kinase-like_dom_sf"/>
</dbReference>
<name>C1DMI6_AZOVD</name>
<dbReference type="InterPro" id="IPR000719">
    <property type="entry name" value="Prot_kinase_dom"/>
</dbReference>
<organism evidence="7 8">
    <name type="scientific">Azotobacter vinelandii (strain DJ / ATCC BAA-1303)</name>
    <dbReference type="NCBI Taxonomy" id="322710"/>
    <lineage>
        <taxon>Bacteria</taxon>
        <taxon>Pseudomonadati</taxon>
        <taxon>Pseudomonadota</taxon>
        <taxon>Gammaproteobacteria</taxon>
        <taxon>Pseudomonadales</taxon>
        <taxon>Pseudomonadaceae</taxon>
        <taxon>Azotobacter</taxon>
    </lineage>
</organism>
<dbReference type="InterPro" id="IPR027417">
    <property type="entry name" value="P-loop_NTPase"/>
</dbReference>
<dbReference type="GO" id="GO:0043139">
    <property type="term" value="F:5'-3' DNA helicase activity"/>
    <property type="evidence" value="ECO:0007669"/>
    <property type="project" value="TreeGrafter"/>
</dbReference>
<dbReference type="PANTHER" id="PTHR43788">
    <property type="entry name" value="DNA2/NAM7 HELICASE FAMILY MEMBER"/>
    <property type="match status" value="1"/>
</dbReference>
<dbReference type="eggNOG" id="COG1112">
    <property type="taxonomic scope" value="Bacteria"/>
</dbReference>
<sequence>MASRSRYLDKFENLNVIKEFDSKDQSPALIEAELEGLPVLIKHWVQESPDVERTLQDIWIYEVRQLHRLKGCPGVGDFIVPIVASNSDEDGFYLVLGTEERRPLSLYTSKSVGGTLRLRQWVNNLKNKSNRAKLWRNINRISQALQILHSQGILHRNLDCDSILTNISSEEDDFQLTGFEWSIRLQHISDDSIVTTSPNYAGENIFSFLTDWHDLGRLAAEILGINISLICDLNNSVRSIIEDTELILDEINLIRGLAGIIRIDSNTPFEGLSYEVVQPKLESIIKKLDEFSSPQEESYSIAFLLTPPAHNPGVGAKRIPVYSAIQKVFFDAHGIAIPANDISEFIRYIEDDLRDTSILSVFKTDRKVEEVILLGSTLTYVLTKNKRIGGDADGSWDCAFCTQAYLSPPRKVDGTNPTKIMTSKITCFAHNDRAGQASCNSRSWQGLIGELRSASAADEKVTTLLLGFAAYHLAEIAYAKSEIYPVEIITYTPDVEDPGQSIVRLKSISDSVADDISETLRIHSPARRLKEILLGDKVSEPNWNLVSNINFSEDDQEVILTFLQIHEVSGEDIFEFQASNPDPEYQYCYLVPGSAQGTTKQLSRRAFAIDALSEHAELIKMLERPHLECMDSHESYVTDSAFEQLDSSKKDVFKRIQNTLPLYLVQGPPGVGKTHLVTALVRQAFESEPSSRLLLTAQSHSTVQHLYKEVKNAVDAQGKASPLIVSCIKEASGDDEKDAITHLDDLAREYLLSLTNSDAFRDTPVNITKDKIQELCRDGNRSMRFSFMGQLLRSANLVFTTTNSRQIEDLIRTRSQFDWSIMEETGKVTGIELLSPLLLSYRRLMIGDHKQLPPYATEQMRQTLRDLNRLRGALEVSTEIYNSQIKGEFIKEMFTSEKIRDITAEHLSEISTEALRLHLLFESFVNEEISVAKKSFEYYGSSDFHRPIASMLSIQHRMHPDIADLISFTFYEEKLKTYREKEIEYLSSPRPFYFEGNCKVTKKLNSAAIVWIEIPDIQASRGVKSKEEKPTWNNSLERKVLIKALTRLRAAPGEKLPKLALLSPYAVQVKYLERDIERGAGDLKNLQCFSKPDDLSTFCKTVDSFQGAEADLVAVSLVRNNSESYSLGALGFLLDSRRMNVLLSRAKHQLVIIGSYEFISCWSQKIKEEEIQKGNTNNEFLVRLVEKLESQKKTGKMVTIQYEQVMNLTKIS</sequence>
<dbReference type="eggNOG" id="COG0515">
    <property type="taxonomic scope" value="Bacteria"/>
</dbReference>